<dbReference type="SUPFAM" id="SSF81901">
    <property type="entry name" value="HCP-like"/>
    <property type="match status" value="1"/>
</dbReference>
<dbReference type="PROSITE" id="PS50011">
    <property type="entry name" value="PROTEIN_KINASE_DOM"/>
    <property type="match status" value="1"/>
</dbReference>
<dbReference type="Proteomes" id="UP000615446">
    <property type="component" value="Unassembled WGS sequence"/>
</dbReference>
<dbReference type="SMART" id="SM00671">
    <property type="entry name" value="SEL1"/>
    <property type="match status" value="1"/>
</dbReference>
<dbReference type="Gene3D" id="1.25.40.10">
    <property type="entry name" value="Tetratricopeptide repeat domain"/>
    <property type="match status" value="1"/>
</dbReference>
<keyword evidence="1" id="KW-0067">ATP-binding</keyword>
<dbReference type="InterPro" id="IPR011990">
    <property type="entry name" value="TPR-like_helical_dom_sf"/>
</dbReference>
<evidence type="ECO:0000259" key="2">
    <source>
        <dbReference type="PROSITE" id="PS50011"/>
    </source>
</evidence>
<dbReference type="Gene3D" id="3.30.200.20">
    <property type="entry name" value="Phosphorylase Kinase, domain 1"/>
    <property type="match status" value="1"/>
</dbReference>
<organism evidence="3 4">
    <name type="scientific">Rhizophagus clarus</name>
    <dbReference type="NCBI Taxonomy" id="94130"/>
    <lineage>
        <taxon>Eukaryota</taxon>
        <taxon>Fungi</taxon>
        <taxon>Fungi incertae sedis</taxon>
        <taxon>Mucoromycota</taxon>
        <taxon>Glomeromycotina</taxon>
        <taxon>Glomeromycetes</taxon>
        <taxon>Glomerales</taxon>
        <taxon>Glomeraceae</taxon>
        <taxon>Rhizophagus</taxon>
    </lineage>
</organism>
<dbReference type="PANTHER" id="PTHR44329">
    <property type="entry name" value="SERINE/THREONINE-PROTEIN KINASE TNNI3K-RELATED"/>
    <property type="match status" value="1"/>
</dbReference>
<dbReference type="Pfam" id="PF00069">
    <property type="entry name" value="Pkinase"/>
    <property type="match status" value="1"/>
</dbReference>
<dbReference type="InterPro" id="IPR051681">
    <property type="entry name" value="Ser/Thr_Kinases-Pseudokinases"/>
</dbReference>
<evidence type="ECO:0000256" key="1">
    <source>
        <dbReference type="PROSITE-ProRule" id="PRU10141"/>
    </source>
</evidence>
<dbReference type="InterPro" id="IPR017441">
    <property type="entry name" value="Protein_kinase_ATP_BS"/>
</dbReference>
<comment type="caution">
    <text evidence="3">The sequence shown here is derived from an EMBL/GenBank/DDBJ whole genome shotgun (WGS) entry which is preliminary data.</text>
</comment>
<dbReference type="InterPro" id="IPR000719">
    <property type="entry name" value="Prot_kinase_dom"/>
</dbReference>
<dbReference type="Pfam" id="PF08238">
    <property type="entry name" value="Sel1"/>
    <property type="match status" value="1"/>
</dbReference>
<accession>A0A8H3L7C8</accession>
<feature type="domain" description="Protein kinase" evidence="2">
    <location>
        <begin position="34"/>
        <end position="274"/>
    </location>
</feature>
<proteinExistence type="predicted"/>
<evidence type="ECO:0000313" key="3">
    <source>
        <dbReference type="EMBL" id="GES80192.1"/>
    </source>
</evidence>
<dbReference type="OrthoDB" id="6718656at2759"/>
<protein>
    <submittedName>
        <fullName evidence="3">Kinase-like domain-containing protein</fullName>
    </submittedName>
</protein>
<dbReference type="SUPFAM" id="SSF56112">
    <property type="entry name" value="Protein kinase-like (PK-like)"/>
    <property type="match status" value="1"/>
</dbReference>
<keyword evidence="1" id="KW-0547">Nucleotide-binding</keyword>
<dbReference type="GO" id="GO:0005524">
    <property type="term" value="F:ATP binding"/>
    <property type="evidence" value="ECO:0007669"/>
    <property type="project" value="UniProtKB-UniRule"/>
</dbReference>
<dbReference type="EMBL" id="BLAL01000047">
    <property type="protein sequence ID" value="GES80192.1"/>
    <property type="molecule type" value="Genomic_DNA"/>
</dbReference>
<dbReference type="Gene3D" id="1.10.510.10">
    <property type="entry name" value="Transferase(Phosphotransferase) domain 1"/>
    <property type="match status" value="1"/>
</dbReference>
<reference evidence="3" key="1">
    <citation type="submission" date="2019-10" db="EMBL/GenBank/DDBJ databases">
        <title>Conservation and host-specific expression of non-tandemly repeated heterogenous ribosome RNA gene in arbuscular mycorrhizal fungi.</title>
        <authorList>
            <person name="Maeda T."/>
            <person name="Kobayashi Y."/>
            <person name="Nakagawa T."/>
            <person name="Ezawa T."/>
            <person name="Yamaguchi K."/>
            <person name="Bino T."/>
            <person name="Nishimoto Y."/>
            <person name="Shigenobu S."/>
            <person name="Kawaguchi M."/>
        </authorList>
    </citation>
    <scope>NUCLEOTIDE SEQUENCE</scope>
    <source>
        <strain evidence="3">HR1</strain>
    </source>
</reference>
<keyword evidence="3" id="KW-0808">Transferase</keyword>
<dbReference type="InterPro" id="IPR011009">
    <property type="entry name" value="Kinase-like_dom_sf"/>
</dbReference>
<gene>
    <name evidence="3" type="ORF">RCL2_000748500</name>
</gene>
<dbReference type="PROSITE" id="PS00107">
    <property type="entry name" value="PROTEIN_KINASE_ATP"/>
    <property type="match status" value="1"/>
</dbReference>
<keyword evidence="3" id="KW-0418">Kinase</keyword>
<name>A0A8H3L7C8_9GLOM</name>
<evidence type="ECO:0000313" key="4">
    <source>
        <dbReference type="Proteomes" id="UP000615446"/>
    </source>
</evidence>
<dbReference type="InterPro" id="IPR006597">
    <property type="entry name" value="Sel1-like"/>
</dbReference>
<dbReference type="AlphaFoldDB" id="A0A8H3L7C8"/>
<feature type="binding site" evidence="1">
    <location>
        <position position="63"/>
    </location>
    <ligand>
        <name>ATP</name>
        <dbReference type="ChEBI" id="CHEBI:30616"/>
    </ligand>
</feature>
<dbReference type="GO" id="GO:0004674">
    <property type="term" value="F:protein serine/threonine kinase activity"/>
    <property type="evidence" value="ECO:0007669"/>
    <property type="project" value="TreeGrafter"/>
</dbReference>
<sequence length="346" mass="40188">MSNNNNPKDLIKYINWLEKSISDEYLDYYKYSEFKNIQQLGKGAFGSVVCANWKNTDTILVLKFFNNQKVTLKEFVNELKLHRKVHFNTNIIKFYGITKTETNNYALVMEYADNALQLADAILCLHECDIIHRDLHANNILIHQKNIKLADFGLSRKIVEVTGDTSRLLGVLPYVDPKSFYDNFKLDKKSDVYSIGVILWQISSGYQPFNHLKNEEYDIHLTLAIYKGKREKIIADTPIEYSDLYTKSLKSISLREDNNLLTYKISQNNANSIISNDCNLKELSKKIADSSGLVMKINWHQCKAENGDKVAQYNLGKSYQYGDNNIEKNDHITFEWYKKSAEQRTW</sequence>